<dbReference type="GO" id="GO:0015074">
    <property type="term" value="P:DNA integration"/>
    <property type="evidence" value="ECO:0007669"/>
    <property type="project" value="InterPro"/>
</dbReference>
<dbReference type="GO" id="GO:0003676">
    <property type="term" value="F:nucleic acid binding"/>
    <property type="evidence" value="ECO:0007669"/>
    <property type="project" value="InterPro"/>
</dbReference>
<dbReference type="Pfam" id="PF24764">
    <property type="entry name" value="rva_4"/>
    <property type="match status" value="1"/>
</dbReference>
<dbReference type="InterPro" id="IPR001584">
    <property type="entry name" value="Integrase_cat-core"/>
</dbReference>
<evidence type="ECO:0000313" key="3">
    <source>
        <dbReference type="Proteomes" id="UP001108240"/>
    </source>
</evidence>
<dbReference type="InterPro" id="IPR012337">
    <property type="entry name" value="RNaseH-like_sf"/>
</dbReference>
<dbReference type="SUPFAM" id="SSF53098">
    <property type="entry name" value="Ribonuclease H-like"/>
    <property type="match status" value="1"/>
</dbReference>
<evidence type="ECO:0000259" key="1">
    <source>
        <dbReference type="PROSITE" id="PS50994"/>
    </source>
</evidence>
<dbReference type="OMA" id="ITFNDSC"/>
<dbReference type="PANTHER" id="PTHR46791:SF5">
    <property type="entry name" value="CLR5 DOMAIN-CONTAINING PROTEIN-RELATED"/>
    <property type="match status" value="1"/>
</dbReference>
<dbReference type="Gene3D" id="3.30.420.10">
    <property type="entry name" value="Ribonuclease H-like superfamily/Ribonuclease H"/>
    <property type="match status" value="1"/>
</dbReference>
<keyword evidence="3" id="KW-1185">Reference proteome</keyword>
<dbReference type="InterPro" id="IPR036388">
    <property type="entry name" value="WH-like_DNA-bd_sf"/>
</dbReference>
<dbReference type="Proteomes" id="UP001108240">
    <property type="component" value="Unplaced"/>
</dbReference>
<dbReference type="InterPro" id="IPR036397">
    <property type="entry name" value="RNaseH_sf"/>
</dbReference>
<dbReference type="PROSITE" id="PS50994">
    <property type="entry name" value="INTEGRASE"/>
    <property type="match status" value="1"/>
</dbReference>
<evidence type="ECO:0000313" key="2">
    <source>
        <dbReference type="Ensembl" id="ENSCCRP00000134074.1"/>
    </source>
</evidence>
<dbReference type="CDD" id="cd00090">
    <property type="entry name" value="HTH_ARSR"/>
    <property type="match status" value="1"/>
</dbReference>
<dbReference type="InterPro" id="IPR011991">
    <property type="entry name" value="ArsR-like_HTH"/>
</dbReference>
<reference evidence="2" key="2">
    <citation type="submission" date="2025-09" db="UniProtKB">
        <authorList>
            <consortium name="Ensembl"/>
        </authorList>
    </citation>
    <scope>IDENTIFICATION</scope>
</reference>
<organism evidence="2 3">
    <name type="scientific">Cyprinus carpio carpio</name>
    <dbReference type="NCBI Taxonomy" id="630221"/>
    <lineage>
        <taxon>Eukaryota</taxon>
        <taxon>Metazoa</taxon>
        <taxon>Chordata</taxon>
        <taxon>Craniata</taxon>
        <taxon>Vertebrata</taxon>
        <taxon>Euteleostomi</taxon>
        <taxon>Actinopterygii</taxon>
        <taxon>Neopterygii</taxon>
        <taxon>Teleostei</taxon>
        <taxon>Ostariophysi</taxon>
        <taxon>Cypriniformes</taxon>
        <taxon>Cyprinidae</taxon>
        <taxon>Cyprininae</taxon>
        <taxon>Cyprinus</taxon>
    </lineage>
</organism>
<reference evidence="2" key="1">
    <citation type="submission" date="2025-08" db="UniProtKB">
        <authorList>
            <consortium name="Ensembl"/>
        </authorList>
    </citation>
    <scope>IDENTIFICATION</scope>
</reference>
<dbReference type="AlphaFoldDB" id="A0A9J7ZLQ5"/>
<dbReference type="GeneTree" id="ENSGT00940000165266"/>
<feature type="domain" description="Integrase catalytic" evidence="1">
    <location>
        <begin position="216"/>
        <end position="397"/>
    </location>
</feature>
<accession>A0A9J7ZLQ5</accession>
<protein>
    <recommendedName>
        <fullName evidence="1">Integrase catalytic domain-containing protein</fullName>
    </recommendedName>
</protein>
<proteinExistence type="predicted"/>
<dbReference type="Ensembl" id="ENSCCRT00000111823.1">
    <property type="protein sequence ID" value="ENSCCRP00000134074.1"/>
    <property type="gene ID" value="ENSCCRG00000015009.2"/>
</dbReference>
<dbReference type="InterPro" id="IPR058913">
    <property type="entry name" value="Integrase_dom_put"/>
</dbReference>
<dbReference type="PANTHER" id="PTHR46791">
    <property type="entry name" value="EXPRESSED PROTEIN"/>
    <property type="match status" value="1"/>
</dbReference>
<sequence length="490" mass="55754">MMTTMARRILVQCRITFNDSCRHIFSMLNPDLDIMEATIVRLEMVLLSLRGVPFGTASLQELIGLLSAFIQVLRDQASNQERLSGYQVPFIHDGKGPPSYDITRAQLELLVGSGFTSRQIAEILGVSQSTVRRRLRIFHLNRSRRYAQITDQELDSMVTDAVGQNDLIGPESVRAQLSSADVLVQRRRVRASMLRTNPDAAVLRATSQRLQRRTYRVAGPNSLWHLDGYHKLIRWRIVIHGSIDGYSRLVVFLVASNNNRSSTVLQHFSTAVTQYGVPSQVRCDYGGENVDVCLFMNVFHGMGTRSVLRGQSTDNQRIERFWGDLWSGMINVYHSLFTFLESEGIIDPANELHMWALQYVYLPRINRDLRIFRCRWNNHGLRTEGFSTPVQLFVRACLRLQNRPLRAIQDVFEGPVNAPQLQGDVLPQGPEPAMAQEMDTPEYHNADPLWREDINVPESLFNLNEGDVHQLQRLVDPLGVSRDGMGVDLL</sequence>
<dbReference type="Gene3D" id="1.10.10.10">
    <property type="entry name" value="Winged helix-like DNA-binding domain superfamily/Winged helix DNA-binding domain"/>
    <property type="match status" value="1"/>
</dbReference>
<name>A0A9J7ZLQ5_CYPCA</name>